<reference evidence="7 8" key="1">
    <citation type="journal article" date="2021" name="Elife">
        <title>Chloroplast acquisition without the gene transfer in kleptoplastic sea slugs, Plakobranchus ocellatus.</title>
        <authorList>
            <person name="Maeda T."/>
            <person name="Takahashi S."/>
            <person name="Yoshida T."/>
            <person name="Shimamura S."/>
            <person name="Takaki Y."/>
            <person name="Nagai Y."/>
            <person name="Toyoda A."/>
            <person name="Suzuki Y."/>
            <person name="Arimoto A."/>
            <person name="Ishii H."/>
            <person name="Satoh N."/>
            <person name="Nishiyama T."/>
            <person name="Hasebe M."/>
            <person name="Maruyama T."/>
            <person name="Minagawa J."/>
            <person name="Obokata J."/>
            <person name="Shigenobu S."/>
        </authorList>
    </citation>
    <scope>NUCLEOTIDE SEQUENCE [LARGE SCALE GENOMIC DNA]</scope>
</reference>
<feature type="transmembrane region" description="Helical" evidence="5">
    <location>
        <begin position="469"/>
        <end position="487"/>
    </location>
</feature>
<dbReference type="InterPro" id="IPR020846">
    <property type="entry name" value="MFS_dom"/>
</dbReference>
<gene>
    <name evidence="7" type="ORF">ElyMa_000408900</name>
</gene>
<evidence type="ECO:0000256" key="4">
    <source>
        <dbReference type="ARBA" id="ARBA00023136"/>
    </source>
</evidence>
<feature type="transmembrane region" description="Helical" evidence="5">
    <location>
        <begin position="200"/>
        <end position="222"/>
    </location>
</feature>
<dbReference type="PANTHER" id="PTHR24064">
    <property type="entry name" value="SOLUTE CARRIER FAMILY 22 MEMBER"/>
    <property type="match status" value="1"/>
</dbReference>
<dbReference type="PROSITE" id="PS50850">
    <property type="entry name" value="MFS"/>
    <property type="match status" value="1"/>
</dbReference>
<evidence type="ECO:0000259" key="6">
    <source>
        <dbReference type="PROSITE" id="PS50850"/>
    </source>
</evidence>
<dbReference type="GO" id="GO:0016020">
    <property type="term" value="C:membrane"/>
    <property type="evidence" value="ECO:0007669"/>
    <property type="project" value="UniProtKB-SubCell"/>
</dbReference>
<feature type="transmembrane region" description="Helical" evidence="5">
    <location>
        <begin position="21"/>
        <end position="44"/>
    </location>
</feature>
<feature type="transmembrane region" description="Helical" evidence="5">
    <location>
        <begin position="377"/>
        <end position="397"/>
    </location>
</feature>
<dbReference type="InterPro" id="IPR005828">
    <property type="entry name" value="MFS_sugar_transport-like"/>
</dbReference>
<feature type="transmembrane region" description="Helical" evidence="5">
    <location>
        <begin position="307"/>
        <end position="325"/>
    </location>
</feature>
<comment type="subcellular location">
    <subcellularLocation>
        <location evidence="1">Membrane</location>
        <topology evidence="1">Multi-pass membrane protein</topology>
    </subcellularLocation>
</comment>
<evidence type="ECO:0000256" key="1">
    <source>
        <dbReference type="ARBA" id="ARBA00004141"/>
    </source>
</evidence>
<feature type="transmembrane region" description="Helical" evidence="5">
    <location>
        <begin position="112"/>
        <end position="132"/>
    </location>
</feature>
<accession>A0AAV4FJY0</accession>
<evidence type="ECO:0000256" key="5">
    <source>
        <dbReference type="SAM" id="Phobius"/>
    </source>
</evidence>
<protein>
    <submittedName>
        <fullName evidence="7">Solute carrier family 22 member 21</fullName>
    </submittedName>
</protein>
<dbReference type="Proteomes" id="UP000762676">
    <property type="component" value="Unassembled WGS sequence"/>
</dbReference>
<feature type="transmembrane region" description="Helical" evidence="5">
    <location>
        <begin position="403"/>
        <end position="424"/>
    </location>
</feature>
<comment type="caution">
    <text evidence="7">The sequence shown here is derived from an EMBL/GenBank/DDBJ whole genome shotgun (WGS) entry which is preliminary data.</text>
</comment>
<dbReference type="Gene3D" id="1.20.1250.20">
    <property type="entry name" value="MFS general substrate transporter like domains"/>
    <property type="match status" value="1"/>
</dbReference>
<dbReference type="SUPFAM" id="SSF103473">
    <property type="entry name" value="MFS general substrate transporter"/>
    <property type="match status" value="1"/>
</dbReference>
<evidence type="ECO:0000313" key="8">
    <source>
        <dbReference type="Proteomes" id="UP000762676"/>
    </source>
</evidence>
<name>A0AAV4FJY0_9GAST</name>
<dbReference type="EMBL" id="BMAT01000808">
    <property type="protein sequence ID" value="GFR73602.1"/>
    <property type="molecule type" value="Genomic_DNA"/>
</dbReference>
<feature type="transmembrane region" description="Helical" evidence="5">
    <location>
        <begin position="167"/>
        <end position="188"/>
    </location>
</feature>
<dbReference type="InterPro" id="IPR036259">
    <property type="entry name" value="MFS_trans_sf"/>
</dbReference>
<feature type="transmembrane region" description="Helical" evidence="5">
    <location>
        <begin position="144"/>
        <end position="161"/>
    </location>
</feature>
<dbReference type="GO" id="GO:0022857">
    <property type="term" value="F:transmembrane transporter activity"/>
    <property type="evidence" value="ECO:0007669"/>
    <property type="project" value="InterPro"/>
</dbReference>
<evidence type="ECO:0000256" key="2">
    <source>
        <dbReference type="ARBA" id="ARBA00022692"/>
    </source>
</evidence>
<evidence type="ECO:0000313" key="7">
    <source>
        <dbReference type="EMBL" id="GFR73602.1"/>
    </source>
</evidence>
<feature type="transmembrane region" description="Helical" evidence="5">
    <location>
        <begin position="228"/>
        <end position="246"/>
    </location>
</feature>
<keyword evidence="8" id="KW-1185">Reference proteome</keyword>
<organism evidence="7 8">
    <name type="scientific">Elysia marginata</name>
    <dbReference type="NCBI Taxonomy" id="1093978"/>
    <lineage>
        <taxon>Eukaryota</taxon>
        <taxon>Metazoa</taxon>
        <taxon>Spiralia</taxon>
        <taxon>Lophotrochozoa</taxon>
        <taxon>Mollusca</taxon>
        <taxon>Gastropoda</taxon>
        <taxon>Heterobranchia</taxon>
        <taxon>Euthyneura</taxon>
        <taxon>Panpulmonata</taxon>
        <taxon>Sacoglossa</taxon>
        <taxon>Placobranchoidea</taxon>
        <taxon>Plakobranchidae</taxon>
        <taxon>Elysia</taxon>
    </lineage>
</organism>
<feature type="domain" description="Major facilitator superfamily (MFS) profile" evidence="6">
    <location>
        <begin position="20"/>
        <end position="491"/>
    </location>
</feature>
<evidence type="ECO:0000256" key="3">
    <source>
        <dbReference type="ARBA" id="ARBA00022989"/>
    </source>
</evidence>
<feature type="transmembrane region" description="Helical" evidence="5">
    <location>
        <begin position="345"/>
        <end position="365"/>
    </location>
</feature>
<keyword evidence="4 5" id="KW-0472">Membrane</keyword>
<keyword evidence="3 5" id="KW-1133">Transmembrane helix</keyword>
<dbReference type="AlphaFoldDB" id="A0AAV4FJY0"/>
<sequence length="574" mass="63414">MGLEELLNDAGGLGRFQIVNLFIFYLGKLFSGWSMFQMTFAGIVPDFLCERSTSDDVLDLEALSLNLTSNRCYIPLNASDLSLGKIECVAYNYTSPYKTVMKDFDLVCGRDWIKPTLISIQMAGLMLGSIVAGQLGDVLGRWKSNLIFVIILCLGNMAAAFSPGWEVFAVFRCVIGVGIGGIMVVSFTQPIEFMPKKWRPVVSCTPAWALGVTIFSFTAYLLQDWRKMHFVTGASGILQIPLLFLVPESLRWLATQGRIDQAEVVIDKVAKWNGKPPVPHARATLEDVYSEQKQAEEKSQRYTYMSILRPWSTAKITLIMFYHWFCYSLSYYGISFGVSDLAGNFFLNVLLLGLIDTPPLLLTLYTNNKIGRKWTALIFIIVAVSGAVACMTIIFTGEGGKGSVMVTTLSLIARTGVSVSWYVMQTWGNELYPTVIRNLGYGAANTTARVAGILAPFIIDFKTRMTESYVLIVVLLAIDLVLILLLSDTKGITLSDTIAGAKGKEPEVNEKSGQELKSVANIKAKSSGVRMKEKSSEKFADTKGSLDIQNEIKGLNNQEKGYQYGESGFTDIRL</sequence>
<proteinExistence type="predicted"/>
<keyword evidence="2 5" id="KW-0812">Transmembrane</keyword>
<dbReference type="Pfam" id="PF00083">
    <property type="entry name" value="Sugar_tr"/>
    <property type="match status" value="1"/>
</dbReference>